<reference evidence="1 2" key="1">
    <citation type="submission" date="2014-02" db="EMBL/GenBank/DDBJ databases">
        <title>The small core and large imbalanced accessory genome model reveals a collaborative survival strategy of Sorangium cellulosum strains in nature.</title>
        <authorList>
            <person name="Han K."/>
            <person name="Peng R."/>
            <person name="Blom J."/>
            <person name="Li Y.-Z."/>
        </authorList>
    </citation>
    <scope>NUCLEOTIDE SEQUENCE [LARGE SCALE GENOMIC DNA]</scope>
    <source>
        <strain evidence="1 2">So0157-18</strain>
    </source>
</reference>
<dbReference type="AlphaFoldDB" id="A0A150Q1C2"/>
<sequence>MAFRLAKASADAAAIVGQTMAKYTIYLPPPQAIEAVGMGETSRVAAAALDVLLAHAPEGDLEVLAEQLAPLAVPILERWQAQAAEPDTPGSLSDREAEYDAYFHVHRVSAPDPLEAYCEAVIVAYYRMIRESLKGTSLQPMEIGHLCASIEDILHQFSGRRRPKSWNATPQLAAPPAEAGAPDGALGRWVLGHHAFFVLVQALLMAHRWLSEALANRDVPRAREALAISTQLWWATAASFRFTGDFSNDDYNNIVRPTMAPPFVQDGFSGLFFEEHARLIRTLKSIRPALRALPPKLARSHRLYLWALATAYESHAFVCERFVDQGASLNAAHKRKLASATQTIRGQYKGRALESAGSPSRSKRR</sequence>
<gene>
    <name evidence="1" type="ORF">BE04_34360</name>
</gene>
<accession>A0A150Q1C2</accession>
<dbReference type="Proteomes" id="UP000075604">
    <property type="component" value="Unassembled WGS sequence"/>
</dbReference>
<comment type="caution">
    <text evidence="1">The sequence shown here is derived from an EMBL/GenBank/DDBJ whole genome shotgun (WGS) entry which is preliminary data.</text>
</comment>
<protein>
    <submittedName>
        <fullName evidence="1">Uncharacterized protein</fullName>
    </submittedName>
</protein>
<organism evidence="1 2">
    <name type="scientific">Sorangium cellulosum</name>
    <name type="common">Polyangium cellulosum</name>
    <dbReference type="NCBI Taxonomy" id="56"/>
    <lineage>
        <taxon>Bacteria</taxon>
        <taxon>Pseudomonadati</taxon>
        <taxon>Myxococcota</taxon>
        <taxon>Polyangia</taxon>
        <taxon>Polyangiales</taxon>
        <taxon>Polyangiaceae</taxon>
        <taxon>Sorangium</taxon>
    </lineage>
</organism>
<dbReference type="EMBL" id="JELX01000763">
    <property type="protein sequence ID" value="KYF61805.1"/>
    <property type="molecule type" value="Genomic_DNA"/>
</dbReference>
<evidence type="ECO:0000313" key="1">
    <source>
        <dbReference type="EMBL" id="KYF61805.1"/>
    </source>
</evidence>
<evidence type="ECO:0000313" key="2">
    <source>
        <dbReference type="Proteomes" id="UP000075604"/>
    </source>
</evidence>
<proteinExistence type="predicted"/>
<name>A0A150Q1C2_SORCE</name>